<dbReference type="InterPro" id="IPR043504">
    <property type="entry name" value="Peptidase_S1_PA_chymotrypsin"/>
</dbReference>
<dbReference type="GO" id="GO:0006508">
    <property type="term" value="P:proteolysis"/>
    <property type="evidence" value="ECO:0007669"/>
    <property type="project" value="UniProtKB-KW"/>
</dbReference>
<dbReference type="GO" id="GO:0004252">
    <property type="term" value="F:serine-type endopeptidase activity"/>
    <property type="evidence" value="ECO:0007669"/>
    <property type="project" value="InterPro"/>
</dbReference>
<comment type="caution">
    <text evidence="7">The sequence shown here is derived from an EMBL/GenBank/DDBJ whole genome shotgun (WGS) entry which is preliminary data.</text>
</comment>
<proteinExistence type="predicted"/>
<reference evidence="8" key="1">
    <citation type="submission" date="2017-08" db="EMBL/GenBank/DDBJ databases">
        <title>A dynamic microbial community with high functional redundancy inhabits the cold, oxic subseafloor aquifer.</title>
        <authorList>
            <person name="Tully B.J."/>
            <person name="Wheat C.G."/>
            <person name="Glazer B.T."/>
            <person name="Huber J.A."/>
        </authorList>
    </citation>
    <scope>NUCLEOTIDE SEQUENCE [LARGE SCALE GENOMIC DNA]</scope>
</reference>
<keyword evidence="3" id="KW-0720">Serine protease</keyword>
<gene>
    <name evidence="7" type="ORF">COC19_02530</name>
</gene>
<evidence type="ECO:0000256" key="2">
    <source>
        <dbReference type="ARBA" id="ARBA00022801"/>
    </source>
</evidence>
<keyword evidence="4" id="KW-1015">Disulfide bond</keyword>
<feature type="non-terminal residue" evidence="7">
    <location>
        <position position="233"/>
    </location>
</feature>
<evidence type="ECO:0000256" key="3">
    <source>
        <dbReference type="ARBA" id="ARBA00022825"/>
    </source>
</evidence>
<dbReference type="PROSITE" id="PS50240">
    <property type="entry name" value="TRYPSIN_DOM"/>
    <property type="match status" value="1"/>
</dbReference>
<feature type="signal peptide" evidence="5">
    <location>
        <begin position="1"/>
        <end position="25"/>
    </location>
</feature>
<evidence type="ECO:0000256" key="4">
    <source>
        <dbReference type="ARBA" id="ARBA00023157"/>
    </source>
</evidence>
<dbReference type="SMART" id="SM00020">
    <property type="entry name" value="Tryp_SPc"/>
    <property type="match status" value="1"/>
</dbReference>
<feature type="chain" id="PRO_5013331549" description="Peptidase S1 domain-containing protein" evidence="5">
    <location>
        <begin position="26"/>
        <end position="233"/>
    </location>
</feature>
<evidence type="ECO:0000313" key="8">
    <source>
        <dbReference type="Proteomes" id="UP000218172"/>
    </source>
</evidence>
<keyword evidence="5" id="KW-0732">Signal</keyword>
<accession>A0A2A4MS90</accession>
<dbReference type="InterPro" id="IPR018114">
    <property type="entry name" value="TRYPSIN_HIS"/>
</dbReference>
<dbReference type="AlphaFoldDB" id="A0A2A4MS90"/>
<dbReference type="InterPro" id="IPR001254">
    <property type="entry name" value="Trypsin_dom"/>
</dbReference>
<feature type="domain" description="Peptidase S1" evidence="6">
    <location>
        <begin position="40"/>
        <end position="233"/>
    </location>
</feature>
<dbReference type="PRINTS" id="PR00722">
    <property type="entry name" value="CHYMOTRYPSIN"/>
</dbReference>
<dbReference type="PROSITE" id="PS00134">
    <property type="entry name" value="TRYPSIN_HIS"/>
    <property type="match status" value="1"/>
</dbReference>
<dbReference type="PANTHER" id="PTHR24252:SF7">
    <property type="entry name" value="HYALIN"/>
    <property type="match status" value="1"/>
</dbReference>
<sequence length="233" mass="25215">MEKTYLLKLLVRVFCILCFTSSAFATTGEVTDTPPTQTPIVGGETAAEGDWPWMAGVLNVDEINNYDAQFCGASVIHQRWVLTAAHCFYSDEGVQNTFANNISILLGAYDLSLNDGQRFSVEQLIIHPNFNFSTLENDIALIQLNAATTITPVILAPPFISESVFINQASVAIGWGNTSATEEIYADKLRQVTIPIIANSLCNRPQSLDGEVSANMLCAGLLDEGGKDSCQGD</sequence>
<dbReference type="PANTHER" id="PTHR24252">
    <property type="entry name" value="ACROSIN-RELATED"/>
    <property type="match status" value="1"/>
</dbReference>
<dbReference type="CDD" id="cd00190">
    <property type="entry name" value="Tryp_SPc"/>
    <property type="match status" value="1"/>
</dbReference>
<dbReference type="EMBL" id="NVQR01000036">
    <property type="protein sequence ID" value="PCH62604.1"/>
    <property type="molecule type" value="Genomic_DNA"/>
</dbReference>
<dbReference type="SUPFAM" id="SSF50494">
    <property type="entry name" value="Trypsin-like serine proteases"/>
    <property type="match status" value="1"/>
</dbReference>
<dbReference type="Gene3D" id="2.40.10.10">
    <property type="entry name" value="Trypsin-like serine proteases"/>
    <property type="match status" value="2"/>
</dbReference>
<keyword evidence="1" id="KW-0645">Protease</keyword>
<evidence type="ECO:0000256" key="1">
    <source>
        <dbReference type="ARBA" id="ARBA00022670"/>
    </source>
</evidence>
<protein>
    <recommendedName>
        <fullName evidence="6">Peptidase S1 domain-containing protein</fullName>
    </recommendedName>
</protein>
<name>A0A2A4MS90_9GAMM</name>
<dbReference type="FunFam" id="2.40.10.10:FF:000060">
    <property type="entry name" value="Acrosin"/>
    <property type="match status" value="1"/>
</dbReference>
<dbReference type="InterPro" id="IPR009003">
    <property type="entry name" value="Peptidase_S1_PA"/>
</dbReference>
<evidence type="ECO:0000256" key="5">
    <source>
        <dbReference type="SAM" id="SignalP"/>
    </source>
</evidence>
<evidence type="ECO:0000313" key="7">
    <source>
        <dbReference type="EMBL" id="PCH62604.1"/>
    </source>
</evidence>
<dbReference type="Pfam" id="PF00089">
    <property type="entry name" value="Trypsin"/>
    <property type="match status" value="1"/>
</dbReference>
<organism evidence="7 8">
    <name type="scientific">SAR86 cluster bacterium</name>
    <dbReference type="NCBI Taxonomy" id="2030880"/>
    <lineage>
        <taxon>Bacteria</taxon>
        <taxon>Pseudomonadati</taxon>
        <taxon>Pseudomonadota</taxon>
        <taxon>Gammaproteobacteria</taxon>
        <taxon>SAR86 cluster</taxon>
    </lineage>
</organism>
<evidence type="ECO:0000259" key="6">
    <source>
        <dbReference type="PROSITE" id="PS50240"/>
    </source>
</evidence>
<dbReference type="InterPro" id="IPR001314">
    <property type="entry name" value="Peptidase_S1A"/>
</dbReference>
<keyword evidence="2" id="KW-0378">Hydrolase</keyword>
<dbReference type="Proteomes" id="UP000218172">
    <property type="component" value="Unassembled WGS sequence"/>
</dbReference>